<gene>
    <name evidence="1" type="ORF">BT96DRAFT_979250</name>
</gene>
<dbReference type="Gene3D" id="3.40.50.300">
    <property type="entry name" value="P-loop containing nucleotide triphosphate hydrolases"/>
    <property type="match status" value="1"/>
</dbReference>
<accession>A0A6A4H504</accession>
<dbReference type="AlphaFoldDB" id="A0A6A4H504"/>
<evidence type="ECO:0000313" key="2">
    <source>
        <dbReference type="Proteomes" id="UP000799118"/>
    </source>
</evidence>
<dbReference type="SUPFAM" id="SSF52540">
    <property type="entry name" value="P-loop containing nucleoside triphosphate hydrolases"/>
    <property type="match status" value="1"/>
</dbReference>
<dbReference type="InterPro" id="IPR027417">
    <property type="entry name" value="P-loop_NTPase"/>
</dbReference>
<evidence type="ECO:0000313" key="1">
    <source>
        <dbReference type="EMBL" id="KAE9392758.1"/>
    </source>
</evidence>
<keyword evidence="2" id="KW-1185">Reference proteome</keyword>
<protein>
    <submittedName>
        <fullName evidence="1">Uncharacterized protein</fullName>
    </submittedName>
</protein>
<organism evidence="1 2">
    <name type="scientific">Gymnopus androsaceus JB14</name>
    <dbReference type="NCBI Taxonomy" id="1447944"/>
    <lineage>
        <taxon>Eukaryota</taxon>
        <taxon>Fungi</taxon>
        <taxon>Dikarya</taxon>
        <taxon>Basidiomycota</taxon>
        <taxon>Agaricomycotina</taxon>
        <taxon>Agaricomycetes</taxon>
        <taxon>Agaricomycetidae</taxon>
        <taxon>Agaricales</taxon>
        <taxon>Marasmiineae</taxon>
        <taxon>Omphalotaceae</taxon>
        <taxon>Gymnopus</taxon>
    </lineage>
</organism>
<reference evidence="1" key="1">
    <citation type="journal article" date="2019" name="Environ. Microbiol.">
        <title>Fungal ecological strategies reflected in gene transcription - a case study of two litter decomposers.</title>
        <authorList>
            <person name="Barbi F."/>
            <person name="Kohler A."/>
            <person name="Barry K."/>
            <person name="Baskaran P."/>
            <person name="Daum C."/>
            <person name="Fauchery L."/>
            <person name="Ihrmark K."/>
            <person name="Kuo A."/>
            <person name="LaButti K."/>
            <person name="Lipzen A."/>
            <person name="Morin E."/>
            <person name="Grigoriev I.V."/>
            <person name="Henrissat B."/>
            <person name="Lindahl B."/>
            <person name="Martin F."/>
        </authorList>
    </citation>
    <scope>NUCLEOTIDE SEQUENCE</scope>
    <source>
        <strain evidence="1">JB14</strain>
    </source>
</reference>
<dbReference type="OrthoDB" id="5424500at2759"/>
<dbReference type="Proteomes" id="UP000799118">
    <property type="component" value="Unassembled WGS sequence"/>
</dbReference>
<proteinExistence type="predicted"/>
<sequence length="537" mass="60894">MGDVEPLRTYFPQGPADKDARVVDILALAVGPMLDSYRLSHKRQISISKDTLRRDALVSSLYSLADTYKFFFVRGTPGSGKTTLCHLLNNYILKKESHASVQIVKQWQRNASNNIEESFNNSRDKRLPVFKFADIGDGQRRWLLFDEAQESYEDDVLWNVLFKNPGNDVVIVLFASYGSQGVKEWRRRGVTLNPILPHQRMNLWPVDGENGEEHLHIPGLCLLRAEFDELVDLQQQLDPDIPILMEDLRDWIFSISGGHIGAVMSILLGIKVVKPGTETLSWFDFVGNFPHPRKLLECCSMEPSFMRGLPDGESLERYPSGATYLRELLKVHNYLAYPSADVPDGAREAHSVGWVIFMEQKCPILDNPTIVQDITFVGFPVLLKLCTPKCFASFWWDSLHTRSSLSERILQSCPCGYWGHGLWLSPEFGTEVSTSSKNGGRIDFFVGGSKGWGIELLREGDRMPEHVLRFERGGPYFPWIQNGLITHHVVLDFHNVTTPCTPYEGTFLYHILFHSDFTQFTIQDASLDDIGGGTLLH</sequence>
<dbReference type="EMBL" id="ML769588">
    <property type="protein sequence ID" value="KAE9392758.1"/>
    <property type="molecule type" value="Genomic_DNA"/>
</dbReference>
<name>A0A6A4H504_9AGAR</name>